<evidence type="ECO:0008006" key="11">
    <source>
        <dbReference type="Google" id="ProtNLM"/>
    </source>
</evidence>
<keyword evidence="10" id="KW-1185">Reference proteome</keyword>
<dbReference type="InterPro" id="IPR027417">
    <property type="entry name" value="P-loop_NTPase"/>
</dbReference>
<organism evidence="9">
    <name type="scientific">Triticum aestivum</name>
    <name type="common">Wheat</name>
    <dbReference type="NCBI Taxonomy" id="4565"/>
    <lineage>
        <taxon>Eukaryota</taxon>
        <taxon>Viridiplantae</taxon>
        <taxon>Streptophyta</taxon>
        <taxon>Embryophyta</taxon>
        <taxon>Tracheophyta</taxon>
        <taxon>Spermatophyta</taxon>
        <taxon>Magnoliopsida</taxon>
        <taxon>Liliopsida</taxon>
        <taxon>Poales</taxon>
        <taxon>Poaceae</taxon>
        <taxon>BOP clade</taxon>
        <taxon>Pooideae</taxon>
        <taxon>Triticodae</taxon>
        <taxon>Triticeae</taxon>
        <taxon>Triticinae</taxon>
        <taxon>Triticum</taxon>
    </lineage>
</organism>
<evidence type="ECO:0000256" key="5">
    <source>
        <dbReference type="ARBA" id="ARBA00022821"/>
    </source>
</evidence>
<dbReference type="Gene3D" id="1.20.5.4130">
    <property type="match status" value="1"/>
</dbReference>
<reference evidence="9" key="2">
    <citation type="submission" date="2018-10" db="UniProtKB">
        <authorList>
            <consortium name="EnsemblPlants"/>
        </authorList>
    </citation>
    <scope>IDENTIFICATION</scope>
</reference>
<keyword evidence="3" id="KW-0677">Repeat</keyword>
<dbReference type="SMR" id="A0A3B6BA44"/>
<evidence type="ECO:0000313" key="10">
    <source>
        <dbReference type="Proteomes" id="UP000019116"/>
    </source>
</evidence>
<dbReference type="GO" id="GO:0006952">
    <property type="term" value="P:defense response"/>
    <property type="evidence" value="ECO:0007669"/>
    <property type="project" value="UniProtKB-KW"/>
</dbReference>
<dbReference type="Gene3D" id="3.40.50.300">
    <property type="entry name" value="P-loop containing nucleotide triphosphate hydrolases"/>
    <property type="match status" value="1"/>
</dbReference>
<evidence type="ECO:0000256" key="4">
    <source>
        <dbReference type="ARBA" id="ARBA00022741"/>
    </source>
</evidence>
<reference evidence="9" key="1">
    <citation type="submission" date="2018-08" db="EMBL/GenBank/DDBJ databases">
        <authorList>
            <person name="Rossello M."/>
        </authorList>
    </citation>
    <scope>NUCLEOTIDE SEQUENCE [LARGE SCALE GENOMIC DNA]</scope>
    <source>
        <strain evidence="9">cv. Chinese Spring</strain>
    </source>
</reference>
<dbReference type="PANTHER" id="PTHR19338">
    <property type="entry name" value="TRANSLOCASE OF INNER MITOCHONDRIAL MEMBRANE 13 HOMOLOG"/>
    <property type="match status" value="1"/>
</dbReference>
<dbReference type="AlphaFoldDB" id="A0A3B6BA44"/>
<comment type="similarity">
    <text evidence="1">Belongs to the disease resistance NB-LRR family.</text>
</comment>
<evidence type="ECO:0000313" key="9">
    <source>
        <dbReference type="EnsemblPlants" id="TraesCS2A02G575200.1.cds1"/>
    </source>
</evidence>
<dbReference type="Gramene" id="TraesCS2A02G575200.1">
    <property type="protein sequence ID" value="TraesCS2A02G575200.1.cds1"/>
    <property type="gene ID" value="TraesCS2A02G575200"/>
</dbReference>
<feature type="domain" description="NB-ARC" evidence="7">
    <location>
        <begin position="170"/>
        <end position="260"/>
    </location>
</feature>
<evidence type="ECO:0000256" key="2">
    <source>
        <dbReference type="ARBA" id="ARBA00022614"/>
    </source>
</evidence>
<feature type="domain" description="Disease resistance N-terminal" evidence="8">
    <location>
        <begin position="9"/>
        <end position="96"/>
    </location>
</feature>
<dbReference type="GO" id="GO:0043531">
    <property type="term" value="F:ADP binding"/>
    <property type="evidence" value="ECO:0007669"/>
    <property type="project" value="InterPro"/>
</dbReference>
<accession>A0A3B6BA44</accession>
<dbReference type="PANTHER" id="PTHR19338:SF69">
    <property type="entry name" value="OS07G0294100 PROTEIN"/>
    <property type="match status" value="1"/>
</dbReference>
<evidence type="ECO:0000259" key="8">
    <source>
        <dbReference type="Pfam" id="PF18052"/>
    </source>
</evidence>
<name>A0A3B6BA44_WHEAT</name>
<dbReference type="STRING" id="4565.A0A3B6BA44"/>
<keyword evidence="2" id="KW-0433">Leucine-rich repeat</keyword>
<dbReference type="Gramene" id="TraesWEE_scaffold_006709_01G000100.1">
    <property type="protein sequence ID" value="TraesWEE_scaffold_006709_01G000100.1"/>
    <property type="gene ID" value="TraesWEE_scaffold_006709_01G000100"/>
</dbReference>
<dbReference type="SUPFAM" id="SSF52540">
    <property type="entry name" value="P-loop containing nucleoside triphosphate hydrolases"/>
    <property type="match status" value="1"/>
</dbReference>
<dbReference type="Proteomes" id="UP000019116">
    <property type="component" value="Chromosome 2A"/>
</dbReference>
<evidence type="ECO:0000256" key="6">
    <source>
        <dbReference type="SAM" id="MobiDB-lite"/>
    </source>
</evidence>
<dbReference type="InterPro" id="IPR041118">
    <property type="entry name" value="Rx_N"/>
</dbReference>
<dbReference type="OMA" id="MLAMSTR"/>
<keyword evidence="5" id="KW-0611">Plant defense</keyword>
<evidence type="ECO:0000256" key="3">
    <source>
        <dbReference type="ARBA" id="ARBA00022737"/>
    </source>
</evidence>
<dbReference type="Pfam" id="PF00931">
    <property type="entry name" value="NB-ARC"/>
    <property type="match status" value="1"/>
</dbReference>
<proteinExistence type="inferred from homology"/>
<sequence length="275" mass="31308">MASEAGSAVLGAVVRSLGKLLKYELGLAKTVKNGITSLQRELRCMDAFLGDGSGMPPHQLESQLQLSAREEVRELSHTIETRLHSFRVRIESTEGSRFDVMRKVRKLKIKHDIASYIKDTQIMVKEMRDRHAQYRSMSSRESTSRRKGDTRRFATYTRESNPVGIDGPIADLTEKLSKIDHVSIVGMGGLGKTTLARALYDKLKGRFHCGAFVHFGQSADVENVLKDILYELHMDKYGKEPNIHQPINRLQDFMLDKRYACIYSYSHRCLLVIYI</sequence>
<dbReference type="OrthoDB" id="690251at2759"/>
<evidence type="ECO:0000256" key="1">
    <source>
        <dbReference type="ARBA" id="ARBA00008894"/>
    </source>
</evidence>
<dbReference type="Pfam" id="PF18052">
    <property type="entry name" value="Rx_N"/>
    <property type="match status" value="1"/>
</dbReference>
<dbReference type="Gramene" id="TraesCS2A03G1330800.1">
    <property type="protein sequence ID" value="TraesCS2A03G1330800.1.CDS1"/>
    <property type="gene ID" value="TraesCS2A03G1330800"/>
</dbReference>
<feature type="region of interest" description="Disordered" evidence="6">
    <location>
        <begin position="131"/>
        <end position="150"/>
    </location>
</feature>
<keyword evidence="4" id="KW-0547">Nucleotide-binding</keyword>
<evidence type="ECO:0000259" key="7">
    <source>
        <dbReference type="Pfam" id="PF00931"/>
    </source>
</evidence>
<dbReference type="EnsemblPlants" id="TraesCS2A02G575200.1">
    <property type="protein sequence ID" value="TraesCS2A02G575200.1.cds1"/>
    <property type="gene ID" value="TraesCS2A02G575200"/>
</dbReference>
<protein>
    <recommendedName>
        <fullName evidence="11">NB-ARC domain-containing protein</fullName>
    </recommendedName>
</protein>
<dbReference type="InterPro" id="IPR002182">
    <property type="entry name" value="NB-ARC"/>
</dbReference>